<dbReference type="PANTHER" id="PTHR13520">
    <property type="entry name" value="RAD50-INTERACTING PROTEIN 1 RINT-1"/>
    <property type="match status" value="1"/>
</dbReference>
<dbReference type="eggNOG" id="KOG2218">
    <property type="taxonomic scope" value="Eukaryota"/>
</dbReference>
<dbReference type="PANTHER" id="PTHR13520:SF1">
    <property type="entry name" value="RINT1-LIKE PROTEIN MAG2"/>
    <property type="match status" value="1"/>
</dbReference>
<evidence type="ECO:0000313" key="2">
    <source>
        <dbReference type="Proteomes" id="UP000017836"/>
    </source>
</evidence>
<dbReference type="Proteomes" id="UP000017836">
    <property type="component" value="Unassembled WGS sequence"/>
</dbReference>
<dbReference type="KEGG" id="atr:18422436"/>
<keyword evidence="2" id="KW-1185">Reference proteome</keyword>
<dbReference type="GO" id="GO:0006890">
    <property type="term" value="P:retrograde vesicle-mediated transport, Golgi to endoplasmic reticulum"/>
    <property type="evidence" value="ECO:0000318"/>
    <property type="project" value="GO_Central"/>
</dbReference>
<dbReference type="OrthoDB" id="2189254at2759"/>
<dbReference type="Pfam" id="PF04437">
    <property type="entry name" value="RINT1_TIP1"/>
    <property type="match status" value="1"/>
</dbReference>
<dbReference type="GO" id="GO:0060628">
    <property type="term" value="P:regulation of ER to Golgi vesicle-mediated transport"/>
    <property type="evidence" value="ECO:0000318"/>
    <property type="project" value="GO_Central"/>
</dbReference>
<name>W1NG02_AMBTC</name>
<dbReference type="AlphaFoldDB" id="W1NG02"/>
<organism evidence="1 2">
    <name type="scientific">Amborella trichopoda</name>
    <dbReference type="NCBI Taxonomy" id="13333"/>
    <lineage>
        <taxon>Eukaryota</taxon>
        <taxon>Viridiplantae</taxon>
        <taxon>Streptophyta</taxon>
        <taxon>Embryophyta</taxon>
        <taxon>Tracheophyta</taxon>
        <taxon>Spermatophyta</taxon>
        <taxon>Magnoliopsida</taxon>
        <taxon>Amborellales</taxon>
        <taxon>Amborellaceae</taxon>
        <taxon>Amborella</taxon>
    </lineage>
</organism>
<dbReference type="PROSITE" id="PS51386">
    <property type="entry name" value="RINT1_TIP20"/>
    <property type="match status" value="1"/>
</dbReference>
<gene>
    <name evidence="1" type="ORF">AMTR_s00010p00255200</name>
</gene>
<sequence>MEENVRSPGSLDLSPSLIKFLDKNFKKKEDLLKAGELALKLTEECSDLDKVLADLEQRFITSIESWISHYDRTQIACSEIKLKLYEIGASNCVPSPSSDGKETKSLRKTEQILAKELPMLAKEVTRVEAVRVYAETALKLDSLIGDIEDAVSTTVSGLLRKSSSSANYEETRLFATEPLKCVEDILISITKSHPQWIRLISAVDQRIDRALAILRPQVIADHRALLTSLGWPPPLSGPTKQDLEKGSSLSNPLFLMQGDLKYKYFSSFLALCNLQELQTRRRARQLVQRDQNFSLHHLKDQSFSHHHLQDQSFSLYQPQDQVFLLRQPLWTIEELVTPIALASRPHFLKWVEKPEFIFALVYKITRDFVESVDEILQPLVDKARLSGYSCREEWVSSMATSLTTHLAKEIFPVYVGHLEDERETFQVRLSWLRLVDLMISFDRKMQGLIASSRLSLSLDEEILQRVSCMSVFCDRPDWLEIWGEIELKEAQDKLKPEIEAEKSWKGRIQGAILLSDPIDYKAPAIAEFVLRCLSSVIERSRSLPRIHLRARFIRLSGVPTVRQFLDSLLQRCQEAEGLTALTDETAMKKVAVSVNSARYCVSVLKEWCEDVCFLEMAASEREELQSLERGGRKSLEREYRDSVFGEEIEKLEEFREEWVAKLWTVVLRGFDARCRNYLKNRKQWLEKGQLGVVNPGLLEGLDYIQGRIVKMQGELNEVDFVGFWRGLAGGLDQTIFGSILANDAVRFSEEGSKRFIGDMEALFSLFGVWCVRGEAFFPRVSEGLRVMRLGKEDKERWLREKSGMRHLNVGQVERLLRRCP</sequence>
<dbReference type="HOGENOM" id="CLU_384326_0_0_1"/>
<dbReference type="EMBL" id="KI397513">
    <property type="protein sequence ID" value="ERM94408.1"/>
    <property type="molecule type" value="Genomic_DNA"/>
</dbReference>
<proteinExistence type="predicted"/>
<evidence type="ECO:0000313" key="1">
    <source>
        <dbReference type="EMBL" id="ERM94408.1"/>
    </source>
</evidence>
<dbReference type="STRING" id="13333.W1NG02"/>
<dbReference type="GO" id="GO:0070939">
    <property type="term" value="C:Dsl1/NZR complex"/>
    <property type="evidence" value="ECO:0000318"/>
    <property type="project" value="GO_Central"/>
</dbReference>
<dbReference type="GO" id="GO:0006623">
    <property type="term" value="P:protein targeting to vacuole"/>
    <property type="evidence" value="ECO:0007669"/>
    <property type="project" value="EnsemblPlants"/>
</dbReference>
<reference evidence="2" key="1">
    <citation type="journal article" date="2013" name="Science">
        <title>The Amborella genome and the evolution of flowering plants.</title>
        <authorList>
            <consortium name="Amborella Genome Project"/>
        </authorList>
    </citation>
    <scope>NUCLEOTIDE SEQUENCE [LARGE SCALE GENOMIC DNA]</scope>
</reference>
<dbReference type="OMA" id="FRTGWVE"/>
<evidence type="ECO:0008006" key="3">
    <source>
        <dbReference type="Google" id="ProtNLM"/>
    </source>
</evidence>
<dbReference type="InterPro" id="IPR007528">
    <property type="entry name" value="RINT1_Tip20"/>
</dbReference>
<dbReference type="Gramene" id="ERM94408">
    <property type="protein sequence ID" value="ERM94408"/>
    <property type="gene ID" value="AMTR_s00010p00255200"/>
</dbReference>
<accession>W1NG02</accession>
<dbReference type="GO" id="GO:0005829">
    <property type="term" value="C:cytosol"/>
    <property type="evidence" value="ECO:0007669"/>
    <property type="project" value="EnsemblPlants"/>
</dbReference>
<dbReference type="GO" id="GO:0006888">
    <property type="term" value="P:endoplasmic reticulum to Golgi vesicle-mediated transport"/>
    <property type="evidence" value="ECO:0007669"/>
    <property type="project" value="EnsemblPlants"/>
</dbReference>
<protein>
    <recommendedName>
        <fullName evidence="3">RAD50-interacting protein 1</fullName>
    </recommendedName>
</protein>